<comment type="caution">
    <text evidence="2">The sequence shown here is derived from an EMBL/GenBank/DDBJ whole genome shotgun (WGS) entry which is preliminary data.</text>
</comment>
<sequence>MAYVGNVMGKSVSPGTLVIGIRTLRVSHHDHGDTQHDQEKPQPSHGGGQLTGSAARSGDI</sequence>
<reference evidence="2" key="2">
    <citation type="submission" date="2020-09" db="EMBL/GenBank/DDBJ databases">
        <authorList>
            <person name="Sun Q."/>
            <person name="Ohkuma M."/>
        </authorList>
    </citation>
    <scope>NUCLEOTIDE SEQUENCE</scope>
    <source>
        <strain evidence="2">JCM 3302</strain>
    </source>
</reference>
<feature type="compositionally biased region" description="Basic and acidic residues" evidence="1">
    <location>
        <begin position="27"/>
        <end position="42"/>
    </location>
</feature>
<organism evidence="2 3">
    <name type="scientific">Streptomyces spiralis</name>
    <dbReference type="NCBI Taxonomy" id="66376"/>
    <lineage>
        <taxon>Bacteria</taxon>
        <taxon>Bacillati</taxon>
        <taxon>Actinomycetota</taxon>
        <taxon>Actinomycetes</taxon>
        <taxon>Kitasatosporales</taxon>
        <taxon>Streptomycetaceae</taxon>
        <taxon>Streptomyces</taxon>
    </lineage>
</organism>
<dbReference type="AlphaFoldDB" id="A0A919AJK6"/>
<name>A0A919AJK6_9ACTN</name>
<accession>A0A919AJK6</accession>
<protein>
    <submittedName>
        <fullName evidence="2">Uncharacterized protein</fullName>
    </submittedName>
</protein>
<evidence type="ECO:0000313" key="2">
    <source>
        <dbReference type="EMBL" id="GHF11751.1"/>
    </source>
</evidence>
<evidence type="ECO:0000256" key="1">
    <source>
        <dbReference type="SAM" id="MobiDB-lite"/>
    </source>
</evidence>
<proteinExistence type="predicted"/>
<dbReference type="Proteomes" id="UP000641386">
    <property type="component" value="Unassembled WGS sequence"/>
</dbReference>
<dbReference type="EMBL" id="BNBC01000061">
    <property type="protein sequence ID" value="GHF11751.1"/>
    <property type="molecule type" value="Genomic_DNA"/>
</dbReference>
<keyword evidence="3" id="KW-1185">Reference proteome</keyword>
<gene>
    <name evidence="2" type="ORF">GCM10014715_79330</name>
</gene>
<feature type="region of interest" description="Disordered" evidence="1">
    <location>
        <begin position="23"/>
        <end position="60"/>
    </location>
</feature>
<evidence type="ECO:0000313" key="3">
    <source>
        <dbReference type="Proteomes" id="UP000641386"/>
    </source>
</evidence>
<reference evidence="2" key="1">
    <citation type="journal article" date="2014" name="Int. J. Syst. Evol. Microbiol.">
        <title>Complete genome sequence of Corynebacterium casei LMG S-19264T (=DSM 44701T), isolated from a smear-ripened cheese.</title>
        <authorList>
            <consortium name="US DOE Joint Genome Institute (JGI-PGF)"/>
            <person name="Walter F."/>
            <person name="Albersmeier A."/>
            <person name="Kalinowski J."/>
            <person name="Ruckert C."/>
        </authorList>
    </citation>
    <scope>NUCLEOTIDE SEQUENCE</scope>
    <source>
        <strain evidence="2">JCM 3302</strain>
    </source>
</reference>